<feature type="region of interest" description="Disordered" evidence="5">
    <location>
        <begin position="451"/>
        <end position="474"/>
    </location>
</feature>
<evidence type="ECO:0000256" key="4">
    <source>
        <dbReference type="PROSITE-ProRule" id="PRU00221"/>
    </source>
</evidence>
<dbReference type="PROSITE" id="PS50294">
    <property type="entry name" value="WD_REPEATS_REGION"/>
    <property type="match status" value="1"/>
</dbReference>
<keyword evidence="2" id="KW-0539">Nucleus</keyword>
<dbReference type="PROSITE" id="PS50082">
    <property type="entry name" value="WD_REPEATS_2"/>
    <property type="match status" value="1"/>
</dbReference>
<reference evidence="7 8" key="1">
    <citation type="submission" date="2016-07" db="EMBL/GenBank/DDBJ databases">
        <title>Pervasive Adenine N6-methylation of Active Genes in Fungi.</title>
        <authorList>
            <consortium name="DOE Joint Genome Institute"/>
            <person name="Mondo S.J."/>
            <person name="Dannebaum R.O."/>
            <person name="Kuo R.C."/>
            <person name="Labutti K."/>
            <person name="Haridas S."/>
            <person name="Kuo A."/>
            <person name="Salamov A."/>
            <person name="Ahrendt S.R."/>
            <person name="Lipzen A."/>
            <person name="Sullivan W."/>
            <person name="Andreopoulos W.B."/>
            <person name="Clum A."/>
            <person name="Lindquist E."/>
            <person name="Daum C."/>
            <person name="Ramamoorthy G.K."/>
            <person name="Gryganskyi A."/>
            <person name="Culley D."/>
            <person name="Magnuson J.K."/>
            <person name="James T.Y."/>
            <person name="O'Malley M.A."/>
            <person name="Stajich J.E."/>
            <person name="Spatafora J.W."/>
            <person name="Visel A."/>
            <person name="Grigoriev I.V."/>
        </authorList>
    </citation>
    <scope>NUCLEOTIDE SEQUENCE [LARGE SCALE GENOMIC DNA]</scope>
    <source>
        <strain evidence="7 8">NRRL 1336</strain>
    </source>
</reference>
<protein>
    <submittedName>
        <fullName evidence="7">WD40-repeat-containing domain protein</fullName>
    </submittedName>
</protein>
<dbReference type="STRING" id="90262.A0A1X2ICT2"/>
<dbReference type="InterPro" id="IPR015943">
    <property type="entry name" value="WD40/YVTN_repeat-like_dom_sf"/>
</dbReference>
<accession>A0A1X2ICT2</accession>
<gene>
    <name evidence="7" type="ORF">BCR42DRAFT_417896</name>
</gene>
<organism evidence="7 8">
    <name type="scientific">Absidia repens</name>
    <dbReference type="NCBI Taxonomy" id="90262"/>
    <lineage>
        <taxon>Eukaryota</taxon>
        <taxon>Fungi</taxon>
        <taxon>Fungi incertae sedis</taxon>
        <taxon>Mucoromycota</taxon>
        <taxon>Mucoromycotina</taxon>
        <taxon>Mucoromycetes</taxon>
        <taxon>Mucorales</taxon>
        <taxon>Cunninghamellaceae</taxon>
        <taxon>Absidia</taxon>
    </lineage>
</organism>
<dbReference type="Pfam" id="PF00400">
    <property type="entry name" value="WD40"/>
    <property type="match status" value="1"/>
</dbReference>
<evidence type="ECO:0000256" key="1">
    <source>
        <dbReference type="ARBA" id="ARBA00004123"/>
    </source>
</evidence>
<dbReference type="EMBL" id="MCGE01000015">
    <property type="protein sequence ID" value="ORZ14031.1"/>
    <property type="molecule type" value="Genomic_DNA"/>
</dbReference>
<dbReference type="PANTHER" id="PTHR44267">
    <property type="entry name" value="WD REPEAT-CONTAINING PROTEIN 43"/>
    <property type="match status" value="1"/>
</dbReference>
<dbReference type="SMART" id="SM00320">
    <property type="entry name" value="WD40"/>
    <property type="match status" value="4"/>
</dbReference>
<dbReference type="InterPro" id="IPR052414">
    <property type="entry name" value="U3_snoRNA-assoc_WDR"/>
</dbReference>
<comment type="caution">
    <text evidence="7">The sequence shown here is derived from an EMBL/GenBank/DDBJ whole genome shotgun (WGS) entry which is preliminary data.</text>
</comment>
<name>A0A1X2ICT2_9FUNG</name>
<feature type="region of interest" description="Disordered" evidence="5">
    <location>
        <begin position="625"/>
        <end position="668"/>
    </location>
</feature>
<keyword evidence="4" id="KW-0853">WD repeat</keyword>
<feature type="domain" description="Small-subunit processome Utp12" evidence="6">
    <location>
        <begin position="492"/>
        <end position="595"/>
    </location>
</feature>
<feature type="compositionally biased region" description="Basic and acidic residues" evidence="5">
    <location>
        <begin position="451"/>
        <end position="464"/>
    </location>
</feature>
<evidence type="ECO:0000313" key="7">
    <source>
        <dbReference type="EMBL" id="ORZ14031.1"/>
    </source>
</evidence>
<comment type="similarity">
    <text evidence="3">Belongs to the UTP5 family.</text>
</comment>
<dbReference type="InterPro" id="IPR001680">
    <property type="entry name" value="WD40_rpt"/>
</dbReference>
<dbReference type="InterPro" id="IPR036322">
    <property type="entry name" value="WD40_repeat_dom_sf"/>
</dbReference>
<dbReference type="Proteomes" id="UP000193560">
    <property type="component" value="Unassembled WGS sequence"/>
</dbReference>
<evidence type="ECO:0000256" key="5">
    <source>
        <dbReference type="SAM" id="MobiDB-lite"/>
    </source>
</evidence>
<dbReference type="GO" id="GO:0005730">
    <property type="term" value="C:nucleolus"/>
    <property type="evidence" value="ECO:0007669"/>
    <property type="project" value="TreeGrafter"/>
</dbReference>
<dbReference type="SUPFAM" id="SSF50978">
    <property type="entry name" value="WD40 repeat-like"/>
    <property type="match status" value="1"/>
</dbReference>
<evidence type="ECO:0000256" key="3">
    <source>
        <dbReference type="ARBA" id="ARBA00038335"/>
    </source>
</evidence>
<dbReference type="PANTHER" id="PTHR44267:SF1">
    <property type="entry name" value="WD REPEAT-CONTAINING PROTEIN 43"/>
    <property type="match status" value="1"/>
</dbReference>
<feature type="repeat" description="WD" evidence="4">
    <location>
        <begin position="213"/>
        <end position="255"/>
    </location>
</feature>
<dbReference type="Gene3D" id="2.130.10.10">
    <property type="entry name" value="YVTN repeat-like/Quinoprotein amine dehydrogenase"/>
    <property type="match status" value="1"/>
</dbReference>
<dbReference type="OrthoDB" id="30195at2759"/>
<dbReference type="AlphaFoldDB" id="A0A1X2ICT2"/>
<keyword evidence="8" id="KW-1185">Reference proteome</keyword>
<feature type="compositionally biased region" description="Acidic residues" evidence="5">
    <location>
        <begin position="626"/>
        <end position="668"/>
    </location>
</feature>
<dbReference type="InterPro" id="IPR007148">
    <property type="entry name" value="SSU_processome_Utp12"/>
</dbReference>
<sequence length="668" mass="74207">MGRKTFARNPETSAEITSVSAASGILLSDFDNSASAEHFALVTHGLDRHRLRIFNVRSGTVNNDYMADNKERFTCLSWGSIHDFGGLGQTDSKSRKRTTPSAVTKVVALGTQAGSIIMYSLAHGDIVKRLENAHTQPVTDFVLNKAGTKGYSIAEDNYIVEWNIEEGREIAKWKADAKNVQRLKLSHSETKLATAGHTISLWDIVGKTVIKKYTGHASAVTDMVFSPQDDILVSFAEDDRYINIWDAQTTNTNTNSITALTLEDNAQHIHFSGVEPAVLAVSEDGTCSIWQNPSTTLSVRNGPPRRKMMRGAMTRSADTTISVVASQDDETKIPIFSARFVSDYNGRSVMIARGSSVKPMFEVVPYINEESGVILDNICLSRQLITNYLMDESSLAANNLKQTRKTYDESKVKVVGNTDFTIQNPSMPENESEHSTDDLTIEQKLEAMEMADEHNDSKYTDDNKTKKKRNKSKAILSTQSLQTALVQALHSNDTALFEGCLRQRSPEVIATTVRRLPTSYVIPLLLQLIEKFQEKPTRAQEIMDWIQPVLQIHTAYLMTVPDLVGKLSNFYQAMDTRLSVLPKLMTLNGRLDIVNAQIDLRTHKLGSLSQHTGKDEKPKSIYVEQVSDDEAEQLDDDDDSMDEDNGMDLDDDESSGESDDDGLEVCTG</sequence>
<comment type="subcellular location">
    <subcellularLocation>
        <location evidence="1">Nucleus</location>
    </subcellularLocation>
</comment>
<evidence type="ECO:0000313" key="8">
    <source>
        <dbReference type="Proteomes" id="UP000193560"/>
    </source>
</evidence>
<dbReference type="GO" id="GO:0000462">
    <property type="term" value="P:maturation of SSU-rRNA from tricistronic rRNA transcript (SSU-rRNA, 5.8S rRNA, LSU-rRNA)"/>
    <property type="evidence" value="ECO:0007669"/>
    <property type="project" value="TreeGrafter"/>
</dbReference>
<evidence type="ECO:0000259" key="6">
    <source>
        <dbReference type="Pfam" id="PF04003"/>
    </source>
</evidence>
<evidence type="ECO:0000256" key="2">
    <source>
        <dbReference type="ARBA" id="ARBA00023242"/>
    </source>
</evidence>
<dbReference type="Pfam" id="PF04003">
    <property type="entry name" value="Utp12"/>
    <property type="match status" value="1"/>
</dbReference>
<proteinExistence type="inferred from homology"/>